<feature type="compositionally biased region" description="Pro residues" evidence="1">
    <location>
        <begin position="8"/>
        <end position="26"/>
    </location>
</feature>
<protein>
    <submittedName>
        <fullName evidence="2">Uncharacterized protein</fullName>
    </submittedName>
</protein>
<evidence type="ECO:0000313" key="2">
    <source>
        <dbReference type="EMBL" id="AXG78713.1"/>
    </source>
</evidence>
<evidence type="ECO:0000313" key="3">
    <source>
        <dbReference type="Proteomes" id="UP000253868"/>
    </source>
</evidence>
<dbReference type="AlphaFoldDB" id="A0A345HPT9"/>
<keyword evidence="3" id="KW-1185">Reference proteome</keyword>
<evidence type="ECO:0000256" key="1">
    <source>
        <dbReference type="SAM" id="MobiDB-lite"/>
    </source>
</evidence>
<dbReference type="EMBL" id="CP031194">
    <property type="protein sequence ID" value="AXG78713.1"/>
    <property type="molecule type" value="Genomic_DNA"/>
</dbReference>
<organism evidence="2 3">
    <name type="scientific">Streptomyces paludis</name>
    <dbReference type="NCBI Taxonomy" id="2282738"/>
    <lineage>
        <taxon>Bacteria</taxon>
        <taxon>Bacillati</taxon>
        <taxon>Actinomycetota</taxon>
        <taxon>Actinomycetes</taxon>
        <taxon>Kitasatosporales</taxon>
        <taxon>Streptomycetaceae</taxon>
        <taxon>Streptomyces</taxon>
    </lineage>
</organism>
<feature type="compositionally biased region" description="Pro residues" evidence="1">
    <location>
        <begin position="35"/>
        <end position="56"/>
    </location>
</feature>
<gene>
    <name evidence="2" type="ORF">DVK44_14455</name>
</gene>
<feature type="region of interest" description="Disordered" evidence="1">
    <location>
        <begin position="1"/>
        <end position="73"/>
    </location>
</feature>
<reference evidence="3" key="1">
    <citation type="submission" date="2018-07" db="EMBL/GenBank/DDBJ databases">
        <authorList>
            <person name="Zhao J."/>
        </authorList>
    </citation>
    <scope>NUCLEOTIDE SEQUENCE [LARGE SCALE GENOMIC DNA]</scope>
    <source>
        <strain evidence="3">GSSD-12</strain>
    </source>
</reference>
<proteinExistence type="predicted"/>
<dbReference type="KEGG" id="spad:DVK44_14455"/>
<feature type="region of interest" description="Disordered" evidence="1">
    <location>
        <begin position="97"/>
        <end position="120"/>
    </location>
</feature>
<name>A0A345HPT9_9ACTN</name>
<sequence length="120" mass="12897">MHGNLRNPPGPRPPLPRQPAPCPGPAPAARQARAPPYPRPPAAIPPPPPRAPPRPPAGRRARTGPPATVHLPFTRTRRRLHLFCLISALHGAWQTATPATTSHAAVQRETPGGSWKEHPK</sequence>
<dbReference type="Proteomes" id="UP000253868">
    <property type="component" value="Chromosome"/>
</dbReference>
<accession>A0A345HPT9</accession>